<dbReference type="AlphaFoldDB" id="A0A1M5YVR6"/>
<dbReference type="OrthoDB" id="6636779at2"/>
<dbReference type="RefSeq" id="WP_073379621.1">
    <property type="nucleotide sequence ID" value="NZ_FQXS01000075.1"/>
</dbReference>
<accession>A0A1M5YVR6</accession>
<dbReference type="EMBL" id="FQXS01000075">
    <property type="protein sequence ID" value="SHI16101.1"/>
    <property type="molecule type" value="Genomic_DNA"/>
</dbReference>
<dbReference type="Proteomes" id="UP000184139">
    <property type="component" value="Unassembled WGS sequence"/>
</dbReference>
<evidence type="ECO:0000313" key="1">
    <source>
        <dbReference type="EMBL" id="SHI16101.1"/>
    </source>
</evidence>
<reference evidence="1 2" key="1">
    <citation type="submission" date="2016-11" db="EMBL/GenBank/DDBJ databases">
        <authorList>
            <person name="Jaros S."/>
            <person name="Januszkiewicz K."/>
            <person name="Wedrychowicz H."/>
        </authorList>
    </citation>
    <scope>NUCLEOTIDE SEQUENCE [LARGE SCALE GENOMIC DNA]</scope>
    <source>
        <strain evidence="1 2">DSM 9705</strain>
    </source>
</reference>
<protein>
    <submittedName>
        <fullName evidence="1">Uncharacterized protein</fullName>
    </submittedName>
</protein>
<sequence>MEKASNQNALYQDYLIDLSFLLKEMAIEAKKASDKEKTDFSVGYLSGFHRVISLMQQQAESFGIPLDILGLDGIDPNLDLV</sequence>
<proteinExistence type="predicted"/>
<keyword evidence="2" id="KW-1185">Reference proteome</keyword>
<name>A0A1M5YVR6_9BACT</name>
<organism evidence="1 2">
    <name type="scientific">Desulfofustis glycolicus DSM 9705</name>
    <dbReference type="NCBI Taxonomy" id="1121409"/>
    <lineage>
        <taxon>Bacteria</taxon>
        <taxon>Pseudomonadati</taxon>
        <taxon>Thermodesulfobacteriota</taxon>
        <taxon>Desulfobulbia</taxon>
        <taxon>Desulfobulbales</taxon>
        <taxon>Desulfocapsaceae</taxon>
        <taxon>Desulfofustis</taxon>
    </lineage>
</organism>
<evidence type="ECO:0000313" key="2">
    <source>
        <dbReference type="Proteomes" id="UP000184139"/>
    </source>
</evidence>
<gene>
    <name evidence="1" type="ORF">SAMN02745124_04499</name>
</gene>